<keyword evidence="2" id="KW-1185">Reference proteome</keyword>
<reference evidence="1 2" key="1">
    <citation type="submission" date="2018-06" db="EMBL/GenBank/DDBJ databases">
        <title>Genomic Encyclopedia of Archaeal and Bacterial Type Strains, Phase II (KMG-II): from individual species to whole genera.</title>
        <authorList>
            <person name="Goeker M."/>
        </authorList>
    </citation>
    <scope>NUCLEOTIDE SEQUENCE [LARGE SCALE GENOMIC DNA]</scope>
    <source>
        <strain evidence="1 2">DSM 29821</strain>
    </source>
</reference>
<evidence type="ECO:0000313" key="1">
    <source>
        <dbReference type="EMBL" id="RAJ76622.1"/>
    </source>
</evidence>
<dbReference type="AlphaFoldDB" id="A0A327VXY7"/>
<proteinExistence type="predicted"/>
<dbReference type="Proteomes" id="UP000249819">
    <property type="component" value="Unassembled WGS sequence"/>
</dbReference>
<protein>
    <recommendedName>
        <fullName evidence="3">Natural product</fullName>
    </recommendedName>
</protein>
<gene>
    <name evidence="1" type="ORF">CLV59_108141</name>
</gene>
<evidence type="ECO:0000313" key="2">
    <source>
        <dbReference type="Proteomes" id="UP000249819"/>
    </source>
</evidence>
<comment type="caution">
    <text evidence="1">The sequence shown here is derived from an EMBL/GenBank/DDBJ whole genome shotgun (WGS) entry which is preliminary data.</text>
</comment>
<evidence type="ECO:0008006" key="3">
    <source>
        <dbReference type="Google" id="ProtNLM"/>
    </source>
</evidence>
<organism evidence="1 2">
    <name type="scientific">Chitinophaga dinghuensis</name>
    <dbReference type="NCBI Taxonomy" id="1539050"/>
    <lineage>
        <taxon>Bacteria</taxon>
        <taxon>Pseudomonadati</taxon>
        <taxon>Bacteroidota</taxon>
        <taxon>Chitinophagia</taxon>
        <taxon>Chitinophagales</taxon>
        <taxon>Chitinophagaceae</taxon>
        <taxon>Chitinophaga</taxon>
    </lineage>
</organism>
<dbReference type="EMBL" id="QLMA01000008">
    <property type="protein sequence ID" value="RAJ76622.1"/>
    <property type="molecule type" value="Genomic_DNA"/>
</dbReference>
<sequence>MKKLKLKALDLGAKELLSREQLKNILGGSGSDLGGSNLGCAESAYSACGSRPVPHNCCFVQSGIVYHGVCRKSVYLEEYTCSDLN</sequence>
<name>A0A327VXY7_9BACT</name>
<accession>A0A327VXY7</accession>
<dbReference type="RefSeq" id="WP_146616280.1">
    <property type="nucleotide sequence ID" value="NZ_QLMA01000008.1"/>
</dbReference>